<comment type="similarity">
    <text evidence="3">Belongs to the glycosyl hydrolase 5 (cellulase A) family.</text>
</comment>
<keyword evidence="1 3" id="KW-0378">Hydrolase</keyword>
<gene>
    <name evidence="5" type="ORF">H7K45_15620</name>
</gene>
<protein>
    <submittedName>
        <fullName evidence="5">Cellulase family glycosylhydrolase</fullName>
    </submittedName>
</protein>
<evidence type="ECO:0000313" key="5">
    <source>
        <dbReference type="EMBL" id="MCV7421978.1"/>
    </source>
</evidence>
<dbReference type="EMBL" id="JACKVK010000008">
    <property type="protein sequence ID" value="MCV7421978.1"/>
    <property type="molecule type" value="Genomic_DNA"/>
</dbReference>
<evidence type="ECO:0000256" key="3">
    <source>
        <dbReference type="RuleBase" id="RU361153"/>
    </source>
</evidence>
<keyword evidence="6" id="KW-1185">Reference proteome</keyword>
<accession>A0A9X2YM89</accession>
<evidence type="ECO:0000256" key="1">
    <source>
        <dbReference type="ARBA" id="ARBA00022801"/>
    </source>
</evidence>
<comment type="caution">
    <text evidence="5">The sequence shown here is derived from an EMBL/GenBank/DDBJ whole genome shotgun (WGS) entry which is preliminary data.</text>
</comment>
<evidence type="ECO:0000313" key="6">
    <source>
        <dbReference type="Proteomes" id="UP001141629"/>
    </source>
</evidence>
<name>A0A9X2YM89_9MYCO</name>
<sequence length="512" mass="55073">MPLRSARRVIQVVIAGLAVCLLAGVVVSCERPSAPPRQVHAVPPEGAKATPVTVGVGFHDPETYFMSDAQMNQTFDLMSATGATYVRLMIPWAGVERVQDEFDWTKVDETVKAASARKLTVVAVVNASPAWAVAPNVPAIIGRPASAGRYADFCAKVAGRYRGQISAYEVWNEPNGAQFFAPSPDPAGYTELLKAAYSSIKGADPAATVIGGVLGSVVDQGVTTVDPVRFLQQMYLDGARDFMDALSFHPYQYTLKFSDGASIANSPLNQTIAMRELMIANGDAGKKIWATEYGEPSTSTDDAGQAAFIADFLTKWPEMPYAGPIMIHTTRDRLTGSGDPEDVFGVYRSDWSPKPAAQAVKDRIAQGAPRSAEYERFSAVTDLTYGDVLSPVYRATPTVWAQRRTAATVYETPTGMMSSPNPVADKASRYGLVPTTPFADGYQDTDSPAGVRIWWSAATGAHAAGRGIVEAWTPRLGLAMSDEEPQTSGVKVQFEHGYITWQQDTGATVHLI</sequence>
<feature type="domain" description="Glycoside hydrolase family 5" evidence="4">
    <location>
        <begin position="58"/>
        <end position="305"/>
    </location>
</feature>
<dbReference type="GO" id="GO:0000272">
    <property type="term" value="P:polysaccharide catabolic process"/>
    <property type="evidence" value="ECO:0007669"/>
    <property type="project" value="InterPro"/>
</dbReference>
<keyword evidence="2 3" id="KW-0326">Glycosidase</keyword>
<dbReference type="PROSITE" id="PS51257">
    <property type="entry name" value="PROKAR_LIPOPROTEIN"/>
    <property type="match status" value="1"/>
</dbReference>
<reference evidence="5" key="2">
    <citation type="journal article" date="2022" name="BMC Genomics">
        <title>Comparative genome analysis of mycobacteria focusing on tRNA and non-coding RNA.</title>
        <authorList>
            <person name="Behra P.R.K."/>
            <person name="Pettersson B.M.F."/>
            <person name="Ramesh M."/>
            <person name="Das S."/>
            <person name="Dasgupta S."/>
            <person name="Kirsebom L.A."/>
        </authorList>
    </citation>
    <scope>NUCLEOTIDE SEQUENCE</scope>
    <source>
        <strain evidence="5">DSM 44838</strain>
    </source>
</reference>
<dbReference type="RefSeq" id="WP_263996723.1">
    <property type="nucleotide sequence ID" value="NZ_JACKVK010000008.1"/>
</dbReference>
<evidence type="ECO:0000259" key="4">
    <source>
        <dbReference type="Pfam" id="PF00150"/>
    </source>
</evidence>
<dbReference type="PANTHER" id="PTHR12631:SF10">
    <property type="entry name" value="BETA-XYLOSIDASE-LIKE PROTEIN-RELATED"/>
    <property type="match status" value="1"/>
</dbReference>
<dbReference type="InterPro" id="IPR001547">
    <property type="entry name" value="Glyco_hydro_5"/>
</dbReference>
<dbReference type="AlphaFoldDB" id="A0A9X2YM89"/>
<dbReference type="PANTHER" id="PTHR12631">
    <property type="entry name" value="ALPHA-L-IDURONIDASE"/>
    <property type="match status" value="1"/>
</dbReference>
<dbReference type="Proteomes" id="UP001141629">
    <property type="component" value="Unassembled WGS sequence"/>
</dbReference>
<dbReference type="GO" id="GO:0004553">
    <property type="term" value="F:hydrolase activity, hydrolyzing O-glycosyl compounds"/>
    <property type="evidence" value="ECO:0007669"/>
    <property type="project" value="InterPro"/>
</dbReference>
<evidence type="ECO:0000256" key="2">
    <source>
        <dbReference type="ARBA" id="ARBA00023295"/>
    </source>
</evidence>
<dbReference type="InterPro" id="IPR017853">
    <property type="entry name" value="GH"/>
</dbReference>
<organism evidence="5 6">
    <name type="scientific">Mycobacterium yunnanensis</name>
    <dbReference type="NCBI Taxonomy" id="368477"/>
    <lineage>
        <taxon>Bacteria</taxon>
        <taxon>Bacillati</taxon>
        <taxon>Actinomycetota</taxon>
        <taxon>Actinomycetes</taxon>
        <taxon>Mycobacteriales</taxon>
        <taxon>Mycobacteriaceae</taxon>
        <taxon>Mycobacterium</taxon>
    </lineage>
</organism>
<dbReference type="SUPFAM" id="SSF51445">
    <property type="entry name" value="(Trans)glycosidases"/>
    <property type="match status" value="1"/>
</dbReference>
<dbReference type="Pfam" id="PF00150">
    <property type="entry name" value="Cellulase"/>
    <property type="match status" value="1"/>
</dbReference>
<dbReference type="Gene3D" id="3.20.20.80">
    <property type="entry name" value="Glycosidases"/>
    <property type="match status" value="1"/>
</dbReference>
<reference evidence="5" key="1">
    <citation type="submission" date="2020-07" db="EMBL/GenBank/DDBJ databases">
        <authorList>
            <person name="Pettersson B.M.F."/>
            <person name="Behra P.R.K."/>
            <person name="Ramesh M."/>
            <person name="Das S."/>
            <person name="Dasgupta S."/>
            <person name="Kirsebom L.A."/>
        </authorList>
    </citation>
    <scope>NUCLEOTIDE SEQUENCE</scope>
    <source>
        <strain evidence="5">DSM 44838</strain>
    </source>
</reference>
<proteinExistence type="inferred from homology"/>
<dbReference type="InterPro" id="IPR051923">
    <property type="entry name" value="Glycosyl_Hydrolase_39"/>
</dbReference>